<evidence type="ECO:0000313" key="5">
    <source>
        <dbReference type="Proteomes" id="UP000703590"/>
    </source>
</evidence>
<evidence type="ECO:0000259" key="2">
    <source>
        <dbReference type="PROSITE" id="PS50113"/>
    </source>
</evidence>
<dbReference type="NCBIfam" id="TIGR00229">
    <property type="entry name" value="sensory_box"/>
    <property type="match status" value="2"/>
</dbReference>
<organism evidence="4 5">
    <name type="scientific">Sulfurospirillum tamanense</name>
    <dbReference type="NCBI Taxonomy" id="2813362"/>
    <lineage>
        <taxon>Bacteria</taxon>
        <taxon>Pseudomonadati</taxon>
        <taxon>Campylobacterota</taxon>
        <taxon>Epsilonproteobacteria</taxon>
        <taxon>Campylobacterales</taxon>
        <taxon>Sulfurospirillaceae</taxon>
        <taxon>Sulfurospirillum</taxon>
    </lineage>
</organism>
<evidence type="ECO:0000313" key="4">
    <source>
        <dbReference type="EMBL" id="MBN2964974.1"/>
    </source>
</evidence>
<dbReference type="EMBL" id="JAFHKK010000021">
    <property type="protein sequence ID" value="MBN2964974.1"/>
    <property type="molecule type" value="Genomic_DNA"/>
</dbReference>
<dbReference type="InterPro" id="IPR000700">
    <property type="entry name" value="PAS-assoc_C"/>
</dbReference>
<dbReference type="PROSITE" id="PS50887">
    <property type="entry name" value="GGDEF"/>
    <property type="match status" value="1"/>
</dbReference>
<dbReference type="InterPro" id="IPR013767">
    <property type="entry name" value="PAS_fold"/>
</dbReference>
<dbReference type="PROSITE" id="PS50113">
    <property type="entry name" value="PAC"/>
    <property type="match status" value="1"/>
</dbReference>
<protein>
    <submittedName>
        <fullName evidence="4">Diguanylate cyclase</fullName>
    </submittedName>
</protein>
<dbReference type="Gene3D" id="3.30.450.20">
    <property type="entry name" value="PAS domain"/>
    <property type="match status" value="2"/>
</dbReference>
<feature type="domain" description="PAC" evidence="2">
    <location>
        <begin position="332"/>
        <end position="384"/>
    </location>
</feature>
<dbReference type="Proteomes" id="UP000703590">
    <property type="component" value="Unassembled WGS sequence"/>
</dbReference>
<dbReference type="InterPro" id="IPR035965">
    <property type="entry name" value="PAS-like_dom_sf"/>
</dbReference>
<dbReference type="Pfam" id="PF00990">
    <property type="entry name" value="GGDEF"/>
    <property type="match status" value="1"/>
</dbReference>
<accession>A0ABS2WUV8</accession>
<dbReference type="SUPFAM" id="SSF55073">
    <property type="entry name" value="Nucleotide cyclase"/>
    <property type="match status" value="1"/>
</dbReference>
<dbReference type="PROSITE" id="PS50112">
    <property type="entry name" value="PAS"/>
    <property type="match status" value="2"/>
</dbReference>
<dbReference type="PANTHER" id="PTHR46663">
    <property type="entry name" value="DIGUANYLATE CYCLASE DGCT-RELATED"/>
    <property type="match status" value="1"/>
</dbReference>
<dbReference type="RefSeq" id="WP_205459523.1">
    <property type="nucleotide sequence ID" value="NZ_JAFHKK010000021.1"/>
</dbReference>
<feature type="domain" description="PAS" evidence="1">
    <location>
        <begin position="135"/>
        <end position="207"/>
    </location>
</feature>
<feature type="domain" description="PAS" evidence="1">
    <location>
        <begin position="259"/>
        <end position="303"/>
    </location>
</feature>
<dbReference type="NCBIfam" id="TIGR00254">
    <property type="entry name" value="GGDEF"/>
    <property type="match status" value="1"/>
</dbReference>
<proteinExistence type="predicted"/>
<dbReference type="InterPro" id="IPR029787">
    <property type="entry name" value="Nucleotide_cyclase"/>
</dbReference>
<sequence length="547" mass="60799">MQLQTLAPSVMDYFRRSDLAMVLIESHSGKIIDANLSAFSLFGSDTLFSMTFQTFVPSFSSHLSVDVLANACQKQERLCLEACDAKGTTKRLQVGFLSTDSPSKVLLLLRDMTKSPCIEESLAAQKQTQAALAQSEARFRELFQNIPFVAIQGYSMKGVVQYWNKASEHFYGYTQEEALGKNLLELIIPLSMKKEVKDALKTMAKTGQAIPSSELTLCHKNGAKVEVFSSHAVVKIPQQNPEFFCIDIDITERKEAIMRQQLAASVFTHAREGILITDAKGVIIDANAAFVKISGFSLEEIIGTTPEVFYSCAHSLEFFAKIKEVLKAQGYWCGEVWSQHKNGTVYPRLLTLSAVRDTKGVVQHYVALYADISHIKAHEQALEKAAYYDYLTDLPNRAFLMEKLTTAIAKAQEEQALMGVMYIDLDGFKAINDIYGHAVGDEILKIISKRLQAQLRQGDTLARLGGDEFVAILEALKTPKEYKQTAQRLLEAAKQPLHVKDLALELSVSIGVALYPLGAQTAQELLRRADHAMYLAKETGKNRCVCD</sequence>
<dbReference type="CDD" id="cd00130">
    <property type="entry name" value="PAS"/>
    <property type="match status" value="2"/>
</dbReference>
<evidence type="ECO:0000259" key="1">
    <source>
        <dbReference type="PROSITE" id="PS50112"/>
    </source>
</evidence>
<dbReference type="PANTHER" id="PTHR46663:SF3">
    <property type="entry name" value="SLL0267 PROTEIN"/>
    <property type="match status" value="1"/>
</dbReference>
<dbReference type="SMART" id="SM00267">
    <property type="entry name" value="GGDEF"/>
    <property type="match status" value="1"/>
</dbReference>
<comment type="caution">
    <text evidence="4">The sequence shown here is derived from an EMBL/GenBank/DDBJ whole genome shotgun (WGS) entry which is preliminary data.</text>
</comment>
<dbReference type="InterPro" id="IPR000014">
    <property type="entry name" value="PAS"/>
</dbReference>
<dbReference type="Gene3D" id="3.30.70.270">
    <property type="match status" value="1"/>
</dbReference>
<dbReference type="Pfam" id="PF00989">
    <property type="entry name" value="PAS"/>
    <property type="match status" value="1"/>
</dbReference>
<evidence type="ECO:0000259" key="3">
    <source>
        <dbReference type="PROSITE" id="PS50887"/>
    </source>
</evidence>
<reference evidence="4" key="1">
    <citation type="submission" date="2021-02" db="EMBL/GenBank/DDBJ databases">
        <title>Sulfurospirillum tamanensis sp. nov.</title>
        <authorList>
            <person name="Frolova A."/>
            <person name="Merkel A."/>
            <person name="Slobodkin A."/>
        </authorList>
    </citation>
    <scope>NUCLEOTIDE SEQUENCE</scope>
    <source>
        <strain evidence="4">T05b</strain>
    </source>
</reference>
<dbReference type="CDD" id="cd01949">
    <property type="entry name" value="GGDEF"/>
    <property type="match status" value="1"/>
</dbReference>
<dbReference type="InterPro" id="IPR000160">
    <property type="entry name" value="GGDEF_dom"/>
</dbReference>
<dbReference type="InterPro" id="IPR043128">
    <property type="entry name" value="Rev_trsase/Diguanyl_cyclase"/>
</dbReference>
<dbReference type="Pfam" id="PF13426">
    <property type="entry name" value="PAS_9"/>
    <property type="match status" value="1"/>
</dbReference>
<reference evidence="4" key="2">
    <citation type="submission" date="2021-02" db="EMBL/GenBank/DDBJ databases">
        <authorList>
            <person name="Merkel A.Y."/>
        </authorList>
    </citation>
    <scope>NUCLEOTIDE SEQUENCE</scope>
    <source>
        <strain evidence="4">T05b</strain>
    </source>
</reference>
<gene>
    <name evidence="4" type="ORF">JWV37_09300</name>
</gene>
<dbReference type="SMART" id="SM00091">
    <property type="entry name" value="PAS"/>
    <property type="match status" value="3"/>
</dbReference>
<dbReference type="SUPFAM" id="SSF55785">
    <property type="entry name" value="PYP-like sensor domain (PAS domain)"/>
    <property type="match status" value="2"/>
</dbReference>
<feature type="domain" description="GGDEF" evidence="3">
    <location>
        <begin position="416"/>
        <end position="547"/>
    </location>
</feature>
<keyword evidence="5" id="KW-1185">Reference proteome</keyword>
<name>A0ABS2WUV8_9BACT</name>
<dbReference type="InterPro" id="IPR052163">
    <property type="entry name" value="DGC-Regulatory_Protein"/>
</dbReference>